<dbReference type="Pfam" id="PF00069">
    <property type="entry name" value="Pkinase"/>
    <property type="match status" value="1"/>
</dbReference>
<protein>
    <submittedName>
        <fullName evidence="4">Kinase, NEK</fullName>
    </submittedName>
</protein>
<dbReference type="VEuPathDB" id="GiardiaDB:GMRT_13512"/>
<dbReference type="Proteomes" id="UP000315496">
    <property type="component" value="Chromosome 3"/>
</dbReference>
<dbReference type="InterPro" id="IPR000719">
    <property type="entry name" value="Prot_kinase_dom"/>
</dbReference>
<dbReference type="GO" id="GO:0004672">
    <property type="term" value="F:protein kinase activity"/>
    <property type="evidence" value="ECO:0007669"/>
    <property type="project" value="InterPro"/>
</dbReference>
<dbReference type="InterPro" id="IPR002110">
    <property type="entry name" value="Ankyrin_rpt"/>
</dbReference>
<dbReference type="Gene3D" id="3.30.200.20">
    <property type="entry name" value="Phosphorylase Kinase, domain 1"/>
    <property type="match status" value="1"/>
</dbReference>
<dbReference type="InterPro" id="IPR011009">
    <property type="entry name" value="Kinase-like_dom_sf"/>
</dbReference>
<proteinExistence type="predicted"/>
<evidence type="ECO:0000259" key="3">
    <source>
        <dbReference type="PROSITE" id="PS50011"/>
    </source>
</evidence>
<dbReference type="PANTHER" id="PTHR24120:SF4">
    <property type="entry name" value="GH07239P"/>
    <property type="match status" value="1"/>
</dbReference>
<accession>A0A4Z1SSL3</accession>
<keyword evidence="4" id="KW-0808">Transferase</keyword>
<dbReference type="AlphaFoldDB" id="A0A4Z1SSL3"/>
<reference evidence="4 5" key="1">
    <citation type="submission" date="2019-05" db="EMBL/GenBank/DDBJ databases">
        <title>The compact genome of Giardia muris reveals important steps in the evolution of intestinal protozoan parasites.</title>
        <authorList>
            <person name="Xu F."/>
            <person name="Jimenez-Gonzalez A."/>
            <person name="Einarsson E."/>
            <person name="Astvaldsson A."/>
            <person name="Peirasmaki D."/>
            <person name="Eckmann L."/>
            <person name="Andersson J.O."/>
            <person name="Svard S.G."/>
            <person name="Jerlstrom-Hultqvist J."/>
        </authorList>
    </citation>
    <scope>NUCLEOTIDE SEQUENCE [LARGE SCALE GENOMIC DNA]</scope>
    <source>
        <strain evidence="4 5">Roberts-Thomson</strain>
    </source>
</reference>
<dbReference type="PROSITE" id="PS50297">
    <property type="entry name" value="ANK_REP_REGION"/>
    <property type="match status" value="1"/>
</dbReference>
<name>A0A4Z1SSL3_GIAMU</name>
<dbReference type="Pfam" id="PF13857">
    <property type="entry name" value="Ank_5"/>
    <property type="match status" value="1"/>
</dbReference>
<evidence type="ECO:0000256" key="1">
    <source>
        <dbReference type="PROSITE-ProRule" id="PRU00023"/>
    </source>
</evidence>
<dbReference type="EMBL" id="VDLU01000003">
    <property type="protein sequence ID" value="TNJ27975.1"/>
    <property type="molecule type" value="Genomic_DNA"/>
</dbReference>
<dbReference type="SUPFAM" id="SSF48403">
    <property type="entry name" value="Ankyrin repeat"/>
    <property type="match status" value="1"/>
</dbReference>
<dbReference type="SUPFAM" id="SSF56112">
    <property type="entry name" value="Protein kinase-like (PK-like)"/>
    <property type="match status" value="1"/>
</dbReference>
<dbReference type="GO" id="GO:0005524">
    <property type="term" value="F:ATP binding"/>
    <property type="evidence" value="ECO:0007669"/>
    <property type="project" value="InterPro"/>
</dbReference>
<dbReference type="SMART" id="SM00248">
    <property type="entry name" value="ANK"/>
    <property type="match status" value="7"/>
</dbReference>
<feature type="repeat" description="ANK" evidence="1">
    <location>
        <begin position="541"/>
        <end position="573"/>
    </location>
</feature>
<dbReference type="PANTHER" id="PTHR24120">
    <property type="entry name" value="GH07239P"/>
    <property type="match status" value="1"/>
</dbReference>
<dbReference type="Gene3D" id="1.25.40.20">
    <property type="entry name" value="Ankyrin repeat-containing domain"/>
    <property type="match status" value="2"/>
</dbReference>
<keyword evidence="1" id="KW-0040">ANK repeat</keyword>
<comment type="caution">
    <text evidence="4">The sequence shown here is derived from an EMBL/GenBank/DDBJ whole genome shotgun (WGS) entry which is preliminary data.</text>
</comment>
<evidence type="ECO:0000256" key="2">
    <source>
        <dbReference type="SAM" id="MobiDB-lite"/>
    </source>
</evidence>
<evidence type="ECO:0000313" key="4">
    <source>
        <dbReference type="EMBL" id="TNJ27975.1"/>
    </source>
</evidence>
<dbReference type="Gene3D" id="1.10.510.10">
    <property type="entry name" value="Transferase(Phosphotransferase) domain 1"/>
    <property type="match status" value="1"/>
</dbReference>
<dbReference type="PROSITE" id="PS50011">
    <property type="entry name" value="PROTEIN_KINASE_DOM"/>
    <property type="match status" value="1"/>
</dbReference>
<keyword evidence="4" id="KW-0418">Kinase</keyword>
<evidence type="ECO:0000313" key="5">
    <source>
        <dbReference type="Proteomes" id="UP000315496"/>
    </source>
</evidence>
<sequence>MQSSFAQDYEVLKDIAVRPSERLVRARLRKTGDPYAVRFIDTANMGGAQKTALRYEATLFSNSEGKALIPYEEVFWNEKPDTVIIVMPFCDNGSLYTHIERYKKRGTPCSEEKTRAIGSQMAKALQALNDALLAGTDPYPLPPLTPEAILLTSSGQIYFKAFCSWRALESEGVTASEYEIAYTAPEVLAGQPRTEKSDVWSLGCILYELASARPCFSGDTGSSLRSRVENGEIRPMPTLVRPALATLIVAMLQYNPDNRPTLLDVRASLFAISAADRVYHWDTDVESEMVDCELPVMNKINELLYGVRVSFLSTTIRSSTISFSNSAMTLSNITELNKGTPSTLDRPLNSSVYSSRLLASGSDLPSMTGSRRIPMPAPYPPQGVPPNKIKPIATRQDIPGSGAKLSTPESDLTLSTLRDNTRFPPTSPTLPSMTGNVKLPSGSMLMGAGSSSPSTTAPCTLSVYTGVGNSTEYTALMIAAMQNDVVRIRDLVHESSKQVLCRGPGGKTALMLAAERGFGAAVSALMGSEAGGQILLPDGRQGMSALMLAAAAGHNRIVEYLLSSEIKLQNEDGNTALILAARAGQATCVEMLKDSEARMVNRRGETALMNAAAAGHDECVRILLEEESAMRTSYGWTALCFAAMNNRIETLRLLMPIEAGLQDFHDGCTGVTALMIAAEAGHTECVRLLKDKELALRNAEGKKAVDYAIGANQYDCVLLLTEDTGNEAP</sequence>
<gene>
    <name evidence="4" type="ORF">GMRT_13512</name>
</gene>
<dbReference type="InterPro" id="IPR036770">
    <property type="entry name" value="Ankyrin_rpt-contain_sf"/>
</dbReference>
<organism evidence="4 5">
    <name type="scientific">Giardia muris</name>
    <dbReference type="NCBI Taxonomy" id="5742"/>
    <lineage>
        <taxon>Eukaryota</taxon>
        <taxon>Metamonada</taxon>
        <taxon>Diplomonadida</taxon>
        <taxon>Hexamitidae</taxon>
        <taxon>Giardiinae</taxon>
        <taxon>Giardia</taxon>
    </lineage>
</organism>
<feature type="region of interest" description="Disordered" evidence="2">
    <location>
        <begin position="416"/>
        <end position="435"/>
    </location>
</feature>
<keyword evidence="5" id="KW-1185">Reference proteome</keyword>
<dbReference type="OrthoDB" id="194358at2759"/>
<dbReference type="PROSITE" id="PS50088">
    <property type="entry name" value="ANK_REPEAT"/>
    <property type="match status" value="1"/>
</dbReference>
<feature type="domain" description="Protein kinase" evidence="3">
    <location>
        <begin position="9"/>
        <end position="271"/>
    </location>
</feature>
<dbReference type="Pfam" id="PF12796">
    <property type="entry name" value="Ank_2"/>
    <property type="match status" value="2"/>
</dbReference>